<keyword evidence="2" id="KW-1185">Reference proteome</keyword>
<reference evidence="1 2" key="1">
    <citation type="journal article" date="2024" name="Chem. Sci.">
        <title>Discovery of megapolipeptins by genome mining of a Burkholderiales bacteria collection.</title>
        <authorList>
            <person name="Paulo B.S."/>
            <person name="Recchia M.J.J."/>
            <person name="Lee S."/>
            <person name="Fergusson C.H."/>
            <person name="Romanowski S.B."/>
            <person name="Hernandez A."/>
            <person name="Krull N."/>
            <person name="Liu D.Y."/>
            <person name="Cavanagh H."/>
            <person name="Bos A."/>
            <person name="Gray C.A."/>
            <person name="Murphy B.T."/>
            <person name="Linington R.G."/>
            <person name="Eustaquio A.S."/>
        </authorList>
    </citation>
    <scope>NUCLEOTIDE SEQUENCE [LARGE SCALE GENOMIC DNA]</scope>
    <source>
        <strain evidence="1 2">RL17-350-BIC-A</strain>
    </source>
</reference>
<evidence type="ECO:0000313" key="1">
    <source>
        <dbReference type="EMBL" id="MFM0002618.1"/>
    </source>
</evidence>
<gene>
    <name evidence="1" type="ORF">PQR57_16475</name>
</gene>
<sequence length="68" mass="7355">MESLPDEAGEARRAWLSEMQGDQTSAQSDFEKSVAWRSVFVAAVIVTVINVPASPPQALAQPPIWSTV</sequence>
<accession>A0ABW9ARN5</accession>
<dbReference type="RefSeq" id="WP_408177922.1">
    <property type="nucleotide sequence ID" value="NZ_JAQQEZ010000010.1"/>
</dbReference>
<proteinExistence type="predicted"/>
<protein>
    <submittedName>
        <fullName evidence="1">Uncharacterized protein</fullName>
    </submittedName>
</protein>
<dbReference type="Proteomes" id="UP001629230">
    <property type="component" value="Unassembled WGS sequence"/>
</dbReference>
<evidence type="ECO:0000313" key="2">
    <source>
        <dbReference type="Proteomes" id="UP001629230"/>
    </source>
</evidence>
<name>A0ABW9ARN5_9BURK</name>
<comment type="caution">
    <text evidence="1">The sequence shown here is derived from an EMBL/GenBank/DDBJ whole genome shotgun (WGS) entry which is preliminary data.</text>
</comment>
<dbReference type="EMBL" id="JAQQEZ010000010">
    <property type="protein sequence ID" value="MFM0002618.1"/>
    <property type="molecule type" value="Genomic_DNA"/>
</dbReference>
<organism evidence="1 2">
    <name type="scientific">Paraburkholderia dipogonis</name>
    <dbReference type="NCBI Taxonomy" id="1211383"/>
    <lineage>
        <taxon>Bacteria</taxon>
        <taxon>Pseudomonadati</taxon>
        <taxon>Pseudomonadota</taxon>
        <taxon>Betaproteobacteria</taxon>
        <taxon>Burkholderiales</taxon>
        <taxon>Burkholderiaceae</taxon>
        <taxon>Paraburkholderia</taxon>
    </lineage>
</organism>